<evidence type="ECO:0000259" key="8">
    <source>
        <dbReference type="PROSITE" id="PS50850"/>
    </source>
</evidence>
<feature type="transmembrane region" description="Helical" evidence="7">
    <location>
        <begin position="287"/>
        <end position="305"/>
    </location>
</feature>
<comment type="subcellular location">
    <subcellularLocation>
        <location evidence="1">Cell membrane</location>
        <topology evidence="1">Multi-pass membrane protein</topology>
    </subcellularLocation>
</comment>
<dbReference type="PANTHER" id="PTHR23517:SF3">
    <property type="entry name" value="INTEGRAL MEMBRANE TRANSPORT PROTEIN"/>
    <property type="match status" value="1"/>
</dbReference>
<name>A0ABX5AV46_9MICO</name>
<feature type="transmembrane region" description="Helical" evidence="7">
    <location>
        <begin position="317"/>
        <end position="334"/>
    </location>
</feature>
<evidence type="ECO:0000256" key="2">
    <source>
        <dbReference type="ARBA" id="ARBA00022448"/>
    </source>
</evidence>
<proteinExistence type="predicted"/>
<dbReference type="InterPro" id="IPR011701">
    <property type="entry name" value="MFS"/>
</dbReference>
<evidence type="ECO:0000256" key="7">
    <source>
        <dbReference type="SAM" id="Phobius"/>
    </source>
</evidence>
<feature type="transmembrane region" description="Helical" evidence="7">
    <location>
        <begin position="419"/>
        <end position="438"/>
    </location>
</feature>
<feature type="transmembrane region" description="Helical" evidence="7">
    <location>
        <begin position="340"/>
        <end position="359"/>
    </location>
</feature>
<feature type="transmembrane region" description="Helical" evidence="7">
    <location>
        <begin position="95"/>
        <end position="116"/>
    </location>
</feature>
<dbReference type="RefSeq" id="WP_104475836.1">
    <property type="nucleotide sequence ID" value="NZ_MPZN01000037.1"/>
</dbReference>
<evidence type="ECO:0000256" key="4">
    <source>
        <dbReference type="ARBA" id="ARBA00022692"/>
    </source>
</evidence>
<gene>
    <name evidence="9" type="ORF">GY24_11400</name>
</gene>
<evidence type="ECO:0000256" key="1">
    <source>
        <dbReference type="ARBA" id="ARBA00004651"/>
    </source>
</evidence>
<dbReference type="Proteomes" id="UP000237755">
    <property type="component" value="Unassembled WGS sequence"/>
</dbReference>
<evidence type="ECO:0000313" key="10">
    <source>
        <dbReference type="Proteomes" id="UP000237755"/>
    </source>
</evidence>
<dbReference type="InterPro" id="IPR020846">
    <property type="entry name" value="MFS_dom"/>
</dbReference>
<evidence type="ECO:0000256" key="5">
    <source>
        <dbReference type="ARBA" id="ARBA00022989"/>
    </source>
</evidence>
<dbReference type="PROSITE" id="PS50850">
    <property type="entry name" value="MFS"/>
    <property type="match status" value="1"/>
</dbReference>
<comment type="caution">
    <text evidence="9">The sequence shown here is derived from an EMBL/GenBank/DDBJ whole genome shotgun (WGS) entry which is preliminary data.</text>
</comment>
<keyword evidence="2" id="KW-0813">Transport</keyword>
<feature type="transmembrane region" description="Helical" evidence="7">
    <location>
        <begin position="128"/>
        <end position="150"/>
    </location>
</feature>
<protein>
    <submittedName>
        <fullName evidence="9">MFS transporter</fullName>
    </submittedName>
</protein>
<keyword evidence="10" id="KW-1185">Reference proteome</keyword>
<dbReference type="InterPro" id="IPR036259">
    <property type="entry name" value="MFS_trans_sf"/>
</dbReference>
<sequence>MTTPDDTTLSEVAPAPVRALPGALGARRWFAVVIVGLVGQIAWTLENMYLNVFVYDTITDDPNVLAAMVAASAIAATLATLLVGAISDRIGKRRLFIVAGYLLWGLSTAAFGFVSVDGIGQLVPVIDAVALTVLIVILLDCVMSFIGSSANDAAFNAWVTDVTSVGNRAKVESVLAALPLLSMLIVFGALDGFTRAGQWREFFGIIGVATMLVGVLAWFLIRDVPNPARQSDRVFRSIAHGLRPSVVRANPRLYLALSAWAVFGISTQVFLPYLIIYIQRTLRIQEYALVLGVVLLGAAVVSVLGGRVIDRVGTVRSILPIAAIYVLGLVPMSLARDTVFVIVAGLFMMSGFMLMVAAIGASVRNFSPVDRVGSVQGLRMIFAILVPMLIGPFIGAAVISGAGETYEELGVAKQVPTAGIFVAAAIVTLFVLVPALALQRHERTRTREPEFERGRAR</sequence>
<evidence type="ECO:0000256" key="6">
    <source>
        <dbReference type="ARBA" id="ARBA00023136"/>
    </source>
</evidence>
<dbReference type="PANTHER" id="PTHR23517">
    <property type="entry name" value="RESISTANCE PROTEIN MDTM, PUTATIVE-RELATED-RELATED"/>
    <property type="match status" value="1"/>
</dbReference>
<keyword evidence="3" id="KW-1003">Cell membrane</keyword>
<feature type="transmembrane region" description="Helical" evidence="7">
    <location>
        <begin position="202"/>
        <end position="221"/>
    </location>
</feature>
<feature type="domain" description="Major facilitator superfamily (MFS) profile" evidence="8">
    <location>
        <begin position="28"/>
        <end position="443"/>
    </location>
</feature>
<reference evidence="9 10" key="1">
    <citation type="journal article" date="2008" name="Int. J. Syst. Evol. Microbiol.">
        <title>Leifsonia pindariensis sp. nov., isolated from the Pindari glacier of the Indian Himalayas, and emended description of the genus Leifsonia.</title>
        <authorList>
            <person name="Reddy G.S."/>
            <person name="Prabagaran S.R."/>
            <person name="Shivaji S."/>
        </authorList>
    </citation>
    <scope>NUCLEOTIDE SEQUENCE [LARGE SCALE GENOMIC DNA]</scope>
    <source>
        <strain evidence="9 10">PON 10</strain>
    </source>
</reference>
<dbReference type="SUPFAM" id="SSF103473">
    <property type="entry name" value="MFS general substrate transporter"/>
    <property type="match status" value="1"/>
</dbReference>
<accession>A0ABX5AV46</accession>
<feature type="transmembrane region" description="Helical" evidence="7">
    <location>
        <begin position="171"/>
        <end position="190"/>
    </location>
</feature>
<keyword evidence="5 7" id="KW-1133">Transmembrane helix</keyword>
<feature type="transmembrane region" description="Helical" evidence="7">
    <location>
        <begin position="65"/>
        <end position="83"/>
    </location>
</feature>
<feature type="transmembrane region" description="Helical" evidence="7">
    <location>
        <begin position="253"/>
        <end position="275"/>
    </location>
</feature>
<dbReference type="Pfam" id="PF07690">
    <property type="entry name" value="MFS_1"/>
    <property type="match status" value="1"/>
</dbReference>
<dbReference type="InterPro" id="IPR050171">
    <property type="entry name" value="MFS_Transporters"/>
</dbReference>
<dbReference type="Gene3D" id="1.20.1250.20">
    <property type="entry name" value="MFS general substrate transporter like domains"/>
    <property type="match status" value="2"/>
</dbReference>
<organism evidence="9 10">
    <name type="scientific">Microterricola pindariensis</name>
    <dbReference type="NCBI Taxonomy" id="478010"/>
    <lineage>
        <taxon>Bacteria</taxon>
        <taxon>Bacillati</taxon>
        <taxon>Actinomycetota</taxon>
        <taxon>Actinomycetes</taxon>
        <taxon>Micrococcales</taxon>
        <taxon>Microbacteriaceae</taxon>
        <taxon>Microterricola</taxon>
    </lineage>
</organism>
<feature type="transmembrane region" description="Helical" evidence="7">
    <location>
        <begin position="28"/>
        <end position="45"/>
    </location>
</feature>
<evidence type="ECO:0000313" key="9">
    <source>
        <dbReference type="EMBL" id="PPL17486.1"/>
    </source>
</evidence>
<feature type="transmembrane region" description="Helical" evidence="7">
    <location>
        <begin position="380"/>
        <end position="399"/>
    </location>
</feature>
<keyword evidence="4 7" id="KW-0812">Transmembrane</keyword>
<keyword evidence="6 7" id="KW-0472">Membrane</keyword>
<dbReference type="EMBL" id="MPZN01000037">
    <property type="protein sequence ID" value="PPL17486.1"/>
    <property type="molecule type" value="Genomic_DNA"/>
</dbReference>
<evidence type="ECO:0000256" key="3">
    <source>
        <dbReference type="ARBA" id="ARBA00022475"/>
    </source>
</evidence>